<comment type="caution">
    <text evidence="1">The sequence shown here is derived from an EMBL/GenBank/DDBJ whole genome shotgun (WGS) entry which is preliminary data.</text>
</comment>
<dbReference type="InterPro" id="IPR023214">
    <property type="entry name" value="HAD_sf"/>
</dbReference>
<reference evidence="1" key="1">
    <citation type="journal article" date="2015" name="Nature">
        <title>Complex archaea that bridge the gap between prokaryotes and eukaryotes.</title>
        <authorList>
            <person name="Spang A."/>
            <person name="Saw J.H."/>
            <person name="Jorgensen S.L."/>
            <person name="Zaremba-Niedzwiedzka K."/>
            <person name="Martijn J."/>
            <person name="Lind A.E."/>
            <person name="van Eijk R."/>
            <person name="Schleper C."/>
            <person name="Guy L."/>
            <person name="Ettema T.J."/>
        </authorList>
    </citation>
    <scope>NUCLEOTIDE SEQUENCE</scope>
</reference>
<evidence type="ECO:0000313" key="1">
    <source>
        <dbReference type="EMBL" id="KKM26529.1"/>
    </source>
</evidence>
<evidence type="ECO:0008006" key="2">
    <source>
        <dbReference type="Google" id="ProtNLM"/>
    </source>
</evidence>
<dbReference type="SUPFAM" id="SSF56784">
    <property type="entry name" value="HAD-like"/>
    <property type="match status" value="1"/>
</dbReference>
<dbReference type="Gene3D" id="3.40.50.1000">
    <property type="entry name" value="HAD superfamily/HAD-like"/>
    <property type="match status" value="1"/>
</dbReference>
<protein>
    <recommendedName>
        <fullName evidence="2">Hydrolase</fullName>
    </recommendedName>
</protein>
<organism evidence="1">
    <name type="scientific">marine sediment metagenome</name>
    <dbReference type="NCBI Taxonomy" id="412755"/>
    <lineage>
        <taxon>unclassified sequences</taxon>
        <taxon>metagenomes</taxon>
        <taxon>ecological metagenomes</taxon>
    </lineage>
</organism>
<gene>
    <name evidence="1" type="ORF">LCGC14_1583880</name>
</gene>
<sequence>MIIAVDFDGTLCLGQSPNTNRDEIPNLPLIQKCKEAKQKGHKLILWTCRGGSWLEEAIDFCEYFGLEFDATNENISGIDYTRISCKAIADLYVDDKAPGSIQYFMDMKL</sequence>
<dbReference type="AlphaFoldDB" id="A0A0F9J287"/>
<accession>A0A0F9J287</accession>
<dbReference type="InterPro" id="IPR036412">
    <property type="entry name" value="HAD-like_sf"/>
</dbReference>
<name>A0A0F9J287_9ZZZZ</name>
<proteinExistence type="predicted"/>
<dbReference type="EMBL" id="LAZR01012496">
    <property type="protein sequence ID" value="KKM26529.1"/>
    <property type="molecule type" value="Genomic_DNA"/>
</dbReference>